<evidence type="ECO:0000256" key="1">
    <source>
        <dbReference type="SAM" id="MobiDB-lite"/>
    </source>
</evidence>
<evidence type="ECO:0000313" key="2">
    <source>
        <dbReference type="Proteomes" id="UP000504635"/>
    </source>
</evidence>
<dbReference type="KEGG" id="soy:115890802"/>
<dbReference type="InParanoid" id="A0A6J2YSD2"/>
<organism evidence="2 3">
    <name type="scientific">Sitophilus oryzae</name>
    <name type="common">Rice weevil</name>
    <name type="synonym">Curculio oryzae</name>
    <dbReference type="NCBI Taxonomy" id="7048"/>
    <lineage>
        <taxon>Eukaryota</taxon>
        <taxon>Metazoa</taxon>
        <taxon>Ecdysozoa</taxon>
        <taxon>Arthropoda</taxon>
        <taxon>Hexapoda</taxon>
        <taxon>Insecta</taxon>
        <taxon>Pterygota</taxon>
        <taxon>Neoptera</taxon>
        <taxon>Endopterygota</taxon>
        <taxon>Coleoptera</taxon>
        <taxon>Polyphaga</taxon>
        <taxon>Cucujiformia</taxon>
        <taxon>Curculionidae</taxon>
        <taxon>Dryophthorinae</taxon>
        <taxon>Sitophilus</taxon>
    </lineage>
</organism>
<accession>A0A6J2YSD2</accession>
<protein>
    <submittedName>
        <fullName evidence="3">Uncharacterized protein LOC115890802</fullName>
    </submittedName>
</protein>
<dbReference type="GeneID" id="115890802"/>
<gene>
    <name evidence="3" type="primary">LOC115890802</name>
</gene>
<dbReference type="AlphaFoldDB" id="A0A6J2YSD2"/>
<proteinExistence type="predicted"/>
<feature type="compositionally biased region" description="Acidic residues" evidence="1">
    <location>
        <begin position="22"/>
        <end position="33"/>
    </location>
</feature>
<name>A0A6J2YSD2_SITOR</name>
<feature type="compositionally biased region" description="Acidic residues" evidence="1">
    <location>
        <begin position="46"/>
        <end position="59"/>
    </location>
</feature>
<dbReference type="OrthoDB" id="6779804at2759"/>
<evidence type="ECO:0000313" key="3">
    <source>
        <dbReference type="RefSeq" id="XP_030767008.1"/>
    </source>
</evidence>
<reference evidence="3" key="1">
    <citation type="submission" date="2025-08" db="UniProtKB">
        <authorList>
            <consortium name="RefSeq"/>
        </authorList>
    </citation>
    <scope>IDENTIFICATION</scope>
    <source>
        <tissue evidence="3">Gonads</tissue>
    </source>
</reference>
<keyword evidence="2" id="KW-1185">Reference proteome</keyword>
<dbReference type="Proteomes" id="UP000504635">
    <property type="component" value="Unplaced"/>
</dbReference>
<feature type="region of interest" description="Disordered" evidence="1">
    <location>
        <begin position="22"/>
        <end position="59"/>
    </location>
</feature>
<dbReference type="RefSeq" id="XP_030767008.1">
    <property type="nucleotide sequence ID" value="XM_030911148.1"/>
</dbReference>
<sequence>MSNYYEEEQEKLCRLWEEVASEEEPYDEEEELVFQENHVETRSTDSESEQECSDSSDDDVPLAKLARIPTFIGKDGTTRWHKHCPNKTVRTRRENIIVRLPGVRNCGKNAKTPDECWSLFFTTEMLNIIGENTNHYISGLAKNYARERRGTPAL</sequence>